<proteinExistence type="predicted"/>
<accession>A0A2T8I8I9</accession>
<name>A0A2T8I8I9_9POAL</name>
<dbReference type="Proteomes" id="UP000243499">
    <property type="component" value="Chromosome 8"/>
</dbReference>
<gene>
    <name evidence="2" type="ORF">PAHAL_8G116700</name>
</gene>
<evidence type="ECO:0000313" key="2">
    <source>
        <dbReference type="EMBL" id="PVH33996.1"/>
    </source>
</evidence>
<feature type="region of interest" description="Disordered" evidence="1">
    <location>
        <begin position="27"/>
        <end position="56"/>
    </location>
</feature>
<organism evidence="2">
    <name type="scientific">Panicum hallii</name>
    <dbReference type="NCBI Taxonomy" id="206008"/>
    <lineage>
        <taxon>Eukaryota</taxon>
        <taxon>Viridiplantae</taxon>
        <taxon>Streptophyta</taxon>
        <taxon>Embryophyta</taxon>
        <taxon>Tracheophyta</taxon>
        <taxon>Spermatophyta</taxon>
        <taxon>Magnoliopsida</taxon>
        <taxon>Liliopsida</taxon>
        <taxon>Poales</taxon>
        <taxon>Poaceae</taxon>
        <taxon>PACMAD clade</taxon>
        <taxon>Panicoideae</taxon>
        <taxon>Panicodae</taxon>
        <taxon>Paniceae</taxon>
        <taxon>Panicinae</taxon>
        <taxon>Panicum</taxon>
        <taxon>Panicum sect. Panicum</taxon>
    </lineage>
</organism>
<sequence length="152" mass="15801">MAGHRAPAPPLPPLPIPSSRFIHAPDTPSLLFRLPPPLASPPTPAPVPPLAAQARADADLPLHLPLAAADAAGAPHLGEHRRRPPSVPVRTLLRAQSLAGVAQPHPTTRGPLPHAAIRCPPELPALLGRAAKLSRGSPACRFTARAIAELSR</sequence>
<feature type="compositionally biased region" description="Pro residues" evidence="1">
    <location>
        <begin position="34"/>
        <end position="49"/>
    </location>
</feature>
<dbReference type="AlphaFoldDB" id="A0A2T8I8I9"/>
<reference evidence="2" key="1">
    <citation type="submission" date="2018-04" db="EMBL/GenBank/DDBJ databases">
        <title>WGS assembly of Panicum hallii.</title>
        <authorList>
            <person name="Lovell J."/>
            <person name="Jenkins J."/>
            <person name="Lowry D."/>
            <person name="Mamidi S."/>
            <person name="Sreedasyam A."/>
            <person name="Weng X."/>
            <person name="Barry K."/>
            <person name="Bonette J."/>
            <person name="Campitelli B."/>
            <person name="Daum C."/>
            <person name="Gordon S."/>
            <person name="Gould B."/>
            <person name="Lipzen A."/>
            <person name="Macqueen A."/>
            <person name="Palacio-Mejia J."/>
            <person name="Plott C."/>
            <person name="Shakirov E."/>
            <person name="Shu S."/>
            <person name="Yoshinaga Y."/>
            <person name="Zane M."/>
            <person name="Rokhsar D."/>
            <person name="Grimwood J."/>
            <person name="Schmutz J."/>
            <person name="Juenger T."/>
        </authorList>
    </citation>
    <scope>NUCLEOTIDE SEQUENCE [LARGE SCALE GENOMIC DNA]</scope>
    <source>
        <strain evidence="2">FIL2</strain>
    </source>
</reference>
<dbReference type="Gramene" id="PVH33996">
    <property type="protein sequence ID" value="PVH33996"/>
    <property type="gene ID" value="PAHAL_8G116700"/>
</dbReference>
<evidence type="ECO:0000256" key="1">
    <source>
        <dbReference type="SAM" id="MobiDB-lite"/>
    </source>
</evidence>
<feature type="compositionally biased region" description="Pro residues" evidence="1">
    <location>
        <begin position="7"/>
        <end position="16"/>
    </location>
</feature>
<feature type="region of interest" description="Disordered" evidence="1">
    <location>
        <begin position="1"/>
        <end position="20"/>
    </location>
</feature>
<protein>
    <submittedName>
        <fullName evidence="2">Uncharacterized protein</fullName>
    </submittedName>
</protein>
<feature type="region of interest" description="Disordered" evidence="1">
    <location>
        <begin position="95"/>
        <end position="114"/>
    </location>
</feature>
<dbReference type="EMBL" id="CM008053">
    <property type="protein sequence ID" value="PVH33996.1"/>
    <property type="molecule type" value="Genomic_DNA"/>
</dbReference>